<dbReference type="InterPro" id="IPR001568">
    <property type="entry name" value="RNase_T2-like"/>
</dbReference>
<gene>
    <name evidence="4" type="ORF">Lgee_0548</name>
</gene>
<organism evidence="4 5">
    <name type="scientific">Legionella geestiana</name>
    <dbReference type="NCBI Taxonomy" id="45065"/>
    <lineage>
        <taxon>Bacteria</taxon>
        <taxon>Pseudomonadati</taxon>
        <taxon>Pseudomonadota</taxon>
        <taxon>Gammaproteobacteria</taxon>
        <taxon>Legionellales</taxon>
        <taxon>Legionellaceae</taxon>
        <taxon>Legionella</taxon>
    </lineage>
</organism>
<evidence type="ECO:0000313" key="4">
    <source>
        <dbReference type="EMBL" id="KTD03197.1"/>
    </source>
</evidence>
<comment type="caution">
    <text evidence="4">The sequence shown here is derived from an EMBL/GenBank/DDBJ whole genome shotgun (WGS) entry which is preliminary data.</text>
</comment>
<dbReference type="InterPro" id="IPR018188">
    <property type="entry name" value="RNase_T2_His_AS_1"/>
</dbReference>
<dbReference type="GO" id="GO:0003723">
    <property type="term" value="F:RNA binding"/>
    <property type="evidence" value="ECO:0007669"/>
    <property type="project" value="InterPro"/>
</dbReference>
<dbReference type="PANTHER" id="PTHR11240">
    <property type="entry name" value="RIBONUCLEASE T2"/>
    <property type="match status" value="1"/>
</dbReference>
<evidence type="ECO:0000256" key="3">
    <source>
        <dbReference type="SAM" id="SignalP"/>
    </source>
</evidence>
<feature type="signal peptide" evidence="3">
    <location>
        <begin position="1"/>
        <end position="18"/>
    </location>
</feature>
<protein>
    <submittedName>
        <fullName evidence="4">Ribonuclease, T2 family</fullName>
    </submittedName>
</protein>
<name>A0A0W0U6C3_9GAMM</name>
<accession>A0A0W0U6C3</accession>
<proteinExistence type="inferred from homology"/>
<evidence type="ECO:0000256" key="2">
    <source>
        <dbReference type="RuleBase" id="RU004328"/>
    </source>
</evidence>
<reference evidence="4 5" key="1">
    <citation type="submission" date="2015-11" db="EMBL/GenBank/DDBJ databases">
        <title>Genomic analysis of 38 Legionella species identifies large and diverse effector repertoires.</title>
        <authorList>
            <person name="Burstein D."/>
            <person name="Amaro F."/>
            <person name="Zusman T."/>
            <person name="Lifshitz Z."/>
            <person name="Cohen O."/>
            <person name="Gilbert J.A."/>
            <person name="Pupko T."/>
            <person name="Shuman H.A."/>
            <person name="Segal G."/>
        </authorList>
    </citation>
    <scope>NUCLEOTIDE SEQUENCE [LARGE SCALE GENOMIC DNA]</scope>
    <source>
        <strain evidence="4 5">ATCC 49504</strain>
    </source>
</reference>
<dbReference type="SUPFAM" id="SSF55895">
    <property type="entry name" value="Ribonuclease Rh-like"/>
    <property type="match status" value="1"/>
</dbReference>
<dbReference type="InterPro" id="IPR036430">
    <property type="entry name" value="RNase_T2-like_sf"/>
</dbReference>
<keyword evidence="5" id="KW-1185">Reference proteome</keyword>
<dbReference type="GO" id="GO:0033897">
    <property type="term" value="F:ribonuclease T2 activity"/>
    <property type="evidence" value="ECO:0007669"/>
    <property type="project" value="InterPro"/>
</dbReference>
<dbReference type="Proteomes" id="UP000054785">
    <property type="component" value="Unassembled WGS sequence"/>
</dbReference>
<feature type="chain" id="PRO_5006913710" evidence="3">
    <location>
        <begin position="19"/>
        <end position="261"/>
    </location>
</feature>
<dbReference type="Gene3D" id="3.90.730.10">
    <property type="entry name" value="Ribonuclease T2-like"/>
    <property type="match status" value="1"/>
</dbReference>
<dbReference type="PATRIC" id="fig|45065.4.peg.587"/>
<sequence>MWRVPVVFLLAVSLRACAQDLTPPSDRCDLRPGMADAYVLALSWQPGFCETYGHGAGKKECLELSARGHAANHLVLHGLWPNQEACGIDYTFCGADMQTHHCDYARLPLNDATAQLLSVNMPSFSAGTCLERHEWYKHGSCQDSNVNDYFTRAAHFAEAVDATPIGVFLRQNRGRTVKAADFADAVDASFGKAYRSRVFIGCTSGVLVDVWLSLPMDTSSSKSLSEMVQEAPPFKRPSTCPSRFRISAFAPAPLAQTRNIL</sequence>
<dbReference type="Pfam" id="PF00445">
    <property type="entry name" value="Ribonuclease_T2"/>
    <property type="match status" value="1"/>
</dbReference>
<dbReference type="EMBL" id="LNYC01000012">
    <property type="protein sequence ID" value="KTD03197.1"/>
    <property type="molecule type" value="Genomic_DNA"/>
</dbReference>
<dbReference type="PROSITE" id="PS00530">
    <property type="entry name" value="RNASE_T2_1"/>
    <property type="match status" value="1"/>
</dbReference>
<keyword evidence="3" id="KW-0732">Signal</keyword>
<dbReference type="PROSITE" id="PS00531">
    <property type="entry name" value="RNASE_T2_2"/>
    <property type="match status" value="1"/>
</dbReference>
<evidence type="ECO:0000256" key="1">
    <source>
        <dbReference type="ARBA" id="ARBA00007469"/>
    </source>
</evidence>
<dbReference type="AlphaFoldDB" id="A0A0W0U6C3"/>
<evidence type="ECO:0000313" key="5">
    <source>
        <dbReference type="Proteomes" id="UP000054785"/>
    </source>
</evidence>
<comment type="similarity">
    <text evidence="1 2">Belongs to the RNase T2 family.</text>
</comment>
<dbReference type="PANTHER" id="PTHR11240:SF22">
    <property type="entry name" value="RIBONUCLEASE T2"/>
    <property type="match status" value="1"/>
</dbReference>
<dbReference type="GO" id="GO:0006401">
    <property type="term" value="P:RNA catabolic process"/>
    <property type="evidence" value="ECO:0007669"/>
    <property type="project" value="TreeGrafter"/>
</dbReference>
<dbReference type="InterPro" id="IPR033130">
    <property type="entry name" value="RNase_T2_His_AS_2"/>
</dbReference>
<dbReference type="RefSeq" id="WP_065230344.1">
    <property type="nucleotide sequence ID" value="NZ_CAAAHN010000027.1"/>
</dbReference>
<dbReference type="STRING" id="45065.Lgee_0548"/>